<feature type="domain" description="Ppx/GppA phosphatase N-terminal" evidence="1">
    <location>
        <begin position="43"/>
        <end position="290"/>
    </location>
</feature>
<sequence length="295" mass="32662">MNIRKFAGIDIGSNGVRLLIANVLEEEGKEPIFSKGSLVRVPIRLGADVFEQGKISPENALRLADAMEAYRLLMKVQGVEAYRACATSAMREATNGAEIVQEVARKTGVVIEIIDGAEEAAIIANTDLHSLLQHDKNYLYIDVGGGSTEFTVYTQGAVRAAKSFPIGGVRLLKGKADQQLWDKVKDWIRLYTKDLKGMEAIGSGGNINKISKSIGKLKNEPLTRHFLENYLEQISQMSYEQRIRDLELNPDRADILPLALPIYIKAMKWAKINHILVPKVGLADGIVRQLYLSSQ</sequence>
<gene>
    <name evidence="2" type="ORF">SAMN05444420_102278</name>
</gene>
<dbReference type="InterPro" id="IPR043129">
    <property type="entry name" value="ATPase_NBD"/>
</dbReference>
<protein>
    <submittedName>
        <fullName evidence="2">Exopolyphosphatase / guanosine-5'-triphosphate,3'-diphosphate pyrophosphatase</fullName>
    </submittedName>
</protein>
<proteinExistence type="predicted"/>
<dbReference type="OrthoDB" id="9814545at2"/>
<dbReference type="InterPro" id="IPR003695">
    <property type="entry name" value="Ppx_GppA_N"/>
</dbReference>
<dbReference type="PANTHER" id="PTHR30005">
    <property type="entry name" value="EXOPOLYPHOSPHATASE"/>
    <property type="match status" value="1"/>
</dbReference>
<reference evidence="2 3" key="1">
    <citation type="submission" date="2016-10" db="EMBL/GenBank/DDBJ databases">
        <authorList>
            <person name="Varghese N."/>
            <person name="Submissions S."/>
        </authorList>
    </citation>
    <scope>NUCLEOTIDE SEQUENCE [LARGE SCALE GENOMIC DNA]</scope>
    <source>
        <strain evidence="2 3">DSM 11449</strain>
    </source>
</reference>
<dbReference type="Proteomes" id="UP000182771">
    <property type="component" value="Unassembled WGS sequence"/>
</dbReference>
<accession>A0A1H2TS23</accession>
<dbReference type="Gene3D" id="3.30.420.40">
    <property type="match status" value="1"/>
</dbReference>
<keyword evidence="3" id="KW-1185">Reference proteome</keyword>
<name>A0A1H2TS23_9FLAO</name>
<comment type="caution">
    <text evidence="2">The sequence shown here is derived from an EMBL/GenBank/DDBJ whole genome shotgun (WGS) entry which is preliminary data.</text>
</comment>
<dbReference type="AlphaFoldDB" id="A0A1H2TS23"/>
<dbReference type="Gene3D" id="3.30.420.150">
    <property type="entry name" value="Exopolyphosphatase. Domain 2"/>
    <property type="match status" value="1"/>
</dbReference>
<dbReference type="SUPFAM" id="SSF53067">
    <property type="entry name" value="Actin-like ATPase domain"/>
    <property type="match status" value="2"/>
</dbReference>
<evidence type="ECO:0000259" key="1">
    <source>
        <dbReference type="Pfam" id="PF02541"/>
    </source>
</evidence>
<dbReference type="InterPro" id="IPR050273">
    <property type="entry name" value="GppA/Ppx_hydrolase"/>
</dbReference>
<dbReference type="RefSeq" id="WP_009640774.1">
    <property type="nucleotide sequence ID" value="NZ_CALGWW010000057.1"/>
</dbReference>
<dbReference type="Pfam" id="PF02541">
    <property type="entry name" value="Ppx-GppA"/>
    <property type="match status" value="1"/>
</dbReference>
<organism evidence="2 3">
    <name type="scientific">Capnocytophaga granulosa</name>
    <dbReference type="NCBI Taxonomy" id="45242"/>
    <lineage>
        <taxon>Bacteria</taxon>
        <taxon>Pseudomonadati</taxon>
        <taxon>Bacteroidota</taxon>
        <taxon>Flavobacteriia</taxon>
        <taxon>Flavobacteriales</taxon>
        <taxon>Flavobacteriaceae</taxon>
        <taxon>Capnocytophaga</taxon>
    </lineage>
</organism>
<evidence type="ECO:0000313" key="3">
    <source>
        <dbReference type="Proteomes" id="UP000182771"/>
    </source>
</evidence>
<dbReference type="EMBL" id="FNND01000002">
    <property type="protein sequence ID" value="SDW46064.1"/>
    <property type="molecule type" value="Genomic_DNA"/>
</dbReference>
<dbReference type="GO" id="GO:0016462">
    <property type="term" value="F:pyrophosphatase activity"/>
    <property type="evidence" value="ECO:0007669"/>
    <property type="project" value="TreeGrafter"/>
</dbReference>
<dbReference type="GeneID" id="85016371"/>
<dbReference type="CDD" id="cd24006">
    <property type="entry name" value="ASKHA_NBD_PPX_GppA"/>
    <property type="match status" value="1"/>
</dbReference>
<dbReference type="PANTHER" id="PTHR30005:SF0">
    <property type="entry name" value="RETROGRADE REGULATION PROTEIN 2"/>
    <property type="match status" value="1"/>
</dbReference>
<evidence type="ECO:0000313" key="2">
    <source>
        <dbReference type="EMBL" id="SDW46064.1"/>
    </source>
</evidence>